<dbReference type="Proteomes" id="UP001311799">
    <property type="component" value="Unassembled WGS sequence"/>
</dbReference>
<dbReference type="PROSITE" id="PS50174">
    <property type="entry name" value="G_PATCH"/>
    <property type="match status" value="1"/>
</dbReference>
<evidence type="ECO:0000313" key="3">
    <source>
        <dbReference type="Proteomes" id="UP001311799"/>
    </source>
</evidence>
<protein>
    <recommendedName>
        <fullName evidence="1">G-patch domain-containing protein</fullName>
    </recommendedName>
</protein>
<name>A0AAV9Y2I2_9CRYT</name>
<proteinExistence type="predicted"/>
<dbReference type="InterPro" id="IPR000467">
    <property type="entry name" value="G_patch_dom"/>
</dbReference>
<gene>
    <name evidence="2" type="ORF">RS030_111971</name>
</gene>
<reference evidence="2 3" key="1">
    <citation type="submission" date="2023-10" db="EMBL/GenBank/DDBJ databases">
        <title>Comparative genomics analysis reveals potential genetic determinants of host preference in Cryptosporidium xiaoi.</title>
        <authorList>
            <person name="Xiao L."/>
            <person name="Li J."/>
        </authorList>
    </citation>
    <scope>NUCLEOTIDE SEQUENCE [LARGE SCALE GENOMIC DNA]</scope>
    <source>
        <strain evidence="2 3">52996</strain>
    </source>
</reference>
<feature type="domain" description="G-patch" evidence="1">
    <location>
        <begin position="14"/>
        <end position="59"/>
    </location>
</feature>
<comment type="caution">
    <text evidence="2">The sequence shown here is derived from an EMBL/GenBank/DDBJ whole genome shotgun (WGS) entry which is preliminary data.</text>
</comment>
<dbReference type="GO" id="GO:0003676">
    <property type="term" value="F:nucleic acid binding"/>
    <property type="evidence" value="ECO:0007669"/>
    <property type="project" value="InterPro"/>
</dbReference>
<evidence type="ECO:0000313" key="2">
    <source>
        <dbReference type="EMBL" id="KAK6590938.1"/>
    </source>
</evidence>
<dbReference type="GO" id="GO:0000390">
    <property type="term" value="P:spliceosomal complex disassembly"/>
    <property type="evidence" value="ECO:0007669"/>
    <property type="project" value="InterPro"/>
</dbReference>
<dbReference type="AlphaFoldDB" id="A0AAV9Y2I2"/>
<accession>A0AAV9Y2I2</accession>
<dbReference type="PANTHER" id="PTHR23329">
    <property type="entry name" value="TUFTELIN-INTERACTING PROTEIN 11-RELATED"/>
    <property type="match status" value="1"/>
</dbReference>
<dbReference type="GO" id="GO:0071008">
    <property type="term" value="C:U2-type post-mRNA release spliceosomal complex"/>
    <property type="evidence" value="ECO:0007669"/>
    <property type="project" value="TreeGrafter"/>
</dbReference>
<dbReference type="InterPro" id="IPR045211">
    <property type="entry name" value="TFP11/STIP/Ntr1"/>
</dbReference>
<organism evidence="2 3">
    <name type="scientific">Cryptosporidium xiaoi</name>
    <dbReference type="NCBI Taxonomy" id="659607"/>
    <lineage>
        <taxon>Eukaryota</taxon>
        <taxon>Sar</taxon>
        <taxon>Alveolata</taxon>
        <taxon>Apicomplexa</taxon>
        <taxon>Conoidasida</taxon>
        <taxon>Coccidia</taxon>
        <taxon>Eucoccidiorida</taxon>
        <taxon>Eimeriorina</taxon>
        <taxon>Cryptosporidiidae</taxon>
        <taxon>Cryptosporidium</taxon>
    </lineage>
</organism>
<dbReference type="PANTHER" id="PTHR23329:SF1">
    <property type="entry name" value="TUFTELIN-INTERACTING PROTEIN 11"/>
    <property type="match status" value="1"/>
</dbReference>
<evidence type="ECO:0000259" key="1">
    <source>
        <dbReference type="PROSITE" id="PS50174"/>
    </source>
</evidence>
<dbReference type="Pfam" id="PF01585">
    <property type="entry name" value="G-patch"/>
    <property type="match status" value="1"/>
</dbReference>
<keyword evidence="3" id="KW-1185">Reference proteome</keyword>
<sequence length="793" mass="92919">MEDKKNSHGEFQHKYGKGFEIIRKMGFKGGGLGVDGTGISEPIVIKSGKNSIGVQPERRCKADEVNSLIELNEDSEDSKLENKKMKLNLRKKIEIEEGFLDEILELILSFRDEISAKRNDLKASLGECETEIESREEATKNLVRRKEILENLNVITNRLNKCFIDFNHKIESVSDCEELTSLFEENSDKEVININSNKSEYNKISIIGEAVEELIKEVNDIFSGFKDNYSIETSKSYLPYSKIIKDILEDILYKMYVKNWNLKNDPEYGTNMWISIKTLFILFENNRPDEEVDYNSKHCYEQLVITIIGKSLEDYYLYYWDPVKETNFGLCVLQIWDNIIPDEYVRTRLLEEVIWKKQSQKLQLKINKTGNEELNVLEHKWLFVWLPYYHKHGSGYFIAKLMSKHIEMALNIWEPPEIWPITLLSMWKPVLESNNILLNNISADEYINTGSEHIEYADETNNEFTYLILSIIYPKLSAYLENNLTIKKDYKLQNLFSIDYLDEWLKEDLLDRFLVSQLFVEVIGPKWLTCLNEKLSDFKSEYNARITGKSDNCCTDEHVYDVDMNNFDSNIVKDVGSVTEEKNGNGNMDKFEYICGNLNDVNSRFSDILNWYEYWRTVFSKRVMISSRTKVFLTRGLVMIDFYINYYSDHIYDDETSTNKWIDYDTLEKSCKVKNSNNNNPSNWEDSFVLGLLEWVSSETGLVLKPSNRRDVAYGKRIYSIENSGCTVNNKVKSDYFTIRDTKLRHLFYIGDGVIYFLEKSASNDKFEDSLWKPISIISFIRKFGVEMNMQRN</sequence>
<dbReference type="EMBL" id="JAWDEY010000002">
    <property type="protein sequence ID" value="KAK6590938.1"/>
    <property type="molecule type" value="Genomic_DNA"/>
</dbReference>